<feature type="region of interest" description="Disordered" evidence="5">
    <location>
        <begin position="98"/>
        <end position="123"/>
    </location>
</feature>
<dbReference type="GO" id="GO:0016020">
    <property type="term" value="C:membrane"/>
    <property type="evidence" value="ECO:0007669"/>
    <property type="project" value="UniProtKB-SubCell"/>
</dbReference>
<feature type="compositionally biased region" description="Low complexity" evidence="5">
    <location>
        <begin position="255"/>
        <end position="279"/>
    </location>
</feature>
<feature type="transmembrane region" description="Helical" evidence="6">
    <location>
        <begin position="6"/>
        <end position="28"/>
    </location>
</feature>
<evidence type="ECO:0000256" key="4">
    <source>
        <dbReference type="ARBA" id="ARBA00023136"/>
    </source>
</evidence>
<dbReference type="PANTHER" id="PTHR13259">
    <property type="entry name" value="BLADDER CANCER 10 KD PROTEIN HOMOLOG"/>
    <property type="match status" value="1"/>
</dbReference>
<evidence type="ECO:0000256" key="3">
    <source>
        <dbReference type="ARBA" id="ARBA00022989"/>
    </source>
</evidence>
<evidence type="ECO:0000313" key="8">
    <source>
        <dbReference type="Proteomes" id="UP000325313"/>
    </source>
</evidence>
<name>A0A5B0QDY3_PUCGR</name>
<evidence type="ECO:0000256" key="6">
    <source>
        <dbReference type="SAM" id="Phobius"/>
    </source>
</evidence>
<feature type="compositionally biased region" description="Polar residues" evidence="5">
    <location>
        <begin position="98"/>
        <end position="107"/>
    </location>
</feature>
<feature type="compositionally biased region" description="Polar residues" evidence="5">
    <location>
        <begin position="176"/>
        <end position="193"/>
    </location>
</feature>
<evidence type="ECO:0000256" key="1">
    <source>
        <dbReference type="ARBA" id="ARBA00004370"/>
    </source>
</evidence>
<feature type="region of interest" description="Disordered" evidence="5">
    <location>
        <begin position="234"/>
        <end position="283"/>
    </location>
</feature>
<reference evidence="7 8" key="1">
    <citation type="submission" date="2019-05" db="EMBL/GenBank/DDBJ databases">
        <title>Emergence of the Ug99 lineage of the wheat stem rust pathogen through somatic hybridization.</title>
        <authorList>
            <person name="Li F."/>
            <person name="Upadhyaya N.M."/>
            <person name="Sperschneider J."/>
            <person name="Matny O."/>
            <person name="Nguyen-Phuc H."/>
            <person name="Mago R."/>
            <person name="Raley C."/>
            <person name="Miller M.E."/>
            <person name="Silverstein K.A.T."/>
            <person name="Henningsen E."/>
            <person name="Hirsch C.D."/>
            <person name="Visser B."/>
            <person name="Pretorius Z.A."/>
            <person name="Steffenson B.J."/>
            <person name="Schwessinger B."/>
            <person name="Dodds P.N."/>
            <person name="Figueroa M."/>
        </authorList>
    </citation>
    <scope>NUCLEOTIDE SEQUENCE [LARGE SCALE GENOMIC DNA]</scope>
    <source>
        <strain evidence="7 8">Ug99</strain>
    </source>
</reference>
<dbReference type="Pfam" id="PF06726">
    <property type="entry name" value="BC10"/>
    <property type="match status" value="1"/>
</dbReference>
<feature type="compositionally biased region" description="Acidic residues" evidence="5">
    <location>
        <begin position="197"/>
        <end position="209"/>
    </location>
</feature>
<keyword evidence="2 6" id="KW-0812">Transmembrane</keyword>
<dbReference type="AlphaFoldDB" id="A0A5B0QDY3"/>
<comment type="subcellular location">
    <subcellularLocation>
        <location evidence="1">Membrane</location>
    </subcellularLocation>
</comment>
<dbReference type="PANTHER" id="PTHR13259:SF1">
    <property type="entry name" value="BLADDER CANCER-ASSOCIATED PROTEIN"/>
    <property type="match status" value="1"/>
</dbReference>
<dbReference type="SMART" id="SM01396">
    <property type="entry name" value="BC10"/>
    <property type="match status" value="1"/>
</dbReference>
<dbReference type="Proteomes" id="UP000325313">
    <property type="component" value="Unassembled WGS sequence"/>
</dbReference>
<keyword evidence="4 6" id="KW-0472">Membrane</keyword>
<dbReference type="EMBL" id="VDEP01000288">
    <property type="protein sequence ID" value="KAA1111322.1"/>
    <property type="molecule type" value="Genomic_DNA"/>
</dbReference>
<protein>
    <submittedName>
        <fullName evidence="7">Uncharacterized protein</fullName>
    </submittedName>
</protein>
<feature type="region of interest" description="Disordered" evidence="5">
    <location>
        <begin position="148"/>
        <end position="214"/>
    </location>
</feature>
<keyword evidence="3 6" id="KW-1133">Transmembrane helix</keyword>
<comment type="caution">
    <text evidence="7">The sequence shown here is derived from an EMBL/GenBank/DDBJ whole genome shotgun (WGS) entry which is preliminary data.</text>
</comment>
<evidence type="ECO:0000256" key="5">
    <source>
        <dbReference type="SAM" id="MobiDB-lite"/>
    </source>
</evidence>
<evidence type="ECO:0000313" key="7">
    <source>
        <dbReference type="EMBL" id="KAA1111322.1"/>
    </source>
</evidence>
<sequence length="388" mass="44163">MYCLRYFLLVLLFFPFPTAPPFLVFLFLISMTVEHRPCAYCSLLLSAILLSTCSWNLASVDVSPVYHPSDRDVQDRSSAGPGSSTLLSSILSFFKSNDPSKSLNPTPKKNHTGGFKSITPEKKAQEPHHRCWCYSNHGRLFEPVSSKKIKKESENLDSQQHQEEEAEEGEAYQPLSHAQSTTTTTESHSQNLKTDIDDHDDGTNEEFELDQSIRKPRRPLKSLFSPLWKPLMTTTKLSSARPSPSHKDPQVSTNTPSSPGSIRPSSTSSSSRRPINNNTASPIKTYRSSFSRTPLIYSHLIHPFLEFLKPKLPLPMIQRVLLIINYNLAELTQKFIGLKITQHILGSFDYQYKFEFIRDVINHYRSNLPYEIRVNQLFGIRIFLGTRA</sequence>
<proteinExistence type="predicted"/>
<gene>
    <name evidence="7" type="ORF">PGTUg99_002506</name>
</gene>
<dbReference type="InterPro" id="IPR009598">
    <property type="entry name" value="BCALP"/>
</dbReference>
<evidence type="ECO:0000256" key="2">
    <source>
        <dbReference type="ARBA" id="ARBA00022692"/>
    </source>
</evidence>
<accession>A0A5B0QDY3</accession>
<organism evidence="7 8">
    <name type="scientific">Puccinia graminis f. sp. tritici</name>
    <dbReference type="NCBI Taxonomy" id="56615"/>
    <lineage>
        <taxon>Eukaryota</taxon>
        <taxon>Fungi</taxon>
        <taxon>Dikarya</taxon>
        <taxon>Basidiomycota</taxon>
        <taxon>Pucciniomycotina</taxon>
        <taxon>Pucciniomycetes</taxon>
        <taxon>Pucciniales</taxon>
        <taxon>Pucciniaceae</taxon>
        <taxon>Puccinia</taxon>
    </lineage>
</organism>